<reference evidence="2" key="1">
    <citation type="submission" date="2020-05" db="EMBL/GenBank/DDBJ databases">
        <title>WGS assembly of Panicum virgatum.</title>
        <authorList>
            <person name="Lovell J.T."/>
            <person name="Jenkins J."/>
            <person name="Shu S."/>
            <person name="Juenger T.E."/>
            <person name="Schmutz J."/>
        </authorList>
    </citation>
    <scope>NUCLEOTIDE SEQUENCE</scope>
    <source>
        <strain evidence="2">AP13</strain>
    </source>
</reference>
<feature type="compositionally biased region" description="Basic and acidic residues" evidence="1">
    <location>
        <begin position="59"/>
        <end position="70"/>
    </location>
</feature>
<comment type="caution">
    <text evidence="2">The sequence shown here is derived from an EMBL/GenBank/DDBJ whole genome shotgun (WGS) entry which is preliminary data.</text>
</comment>
<dbReference type="AlphaFoldDB" id="A0A8T0SER9"/>
<evidence type="ECO:0000313" key="2">
    <source>
        <dbReference type="EMBL" id="KAG2595538.1"/>
    </source>
</evidence>
<feature type="compositionally biased region" description="Basic residues" evidence="1">
    <location>
        <begin position="49"/>
        <end position="58"/>
    </location>
</feature>
<evidence type="ECO:0000313" key="3">
    <source>
        <dbReference type="Proteomes" id="UP000823388"/>
    </source>
</evidence>
<proteinExistence type="predicted"/>
<evidence type="ECO:0008006" key="4">
    <source>
        <dbReference type="Google" id="ProtNLM"/>
    </source>
</evidence>
<keyword evidence="3" id="KW-1185">Reference proteome</keyword>
<sequence length="139" mass="14985">MQEKDDEVPLVSADCATADTFSGKISFRIPRVVKGPKNKRGTISFEKNKGKKKKSGKKKGTDPKDLHDGSIDANKTLPDFANDVYVQSSSMAAQLIQSGYANTVMPYMNMYGNSSIVGAPYIQGGYTNLLLGVDRAATS</sequence>
<organism evidence="2 3">
    <name type="scientific">Panicum virgatum</name>
    <name type="common">Blackwell switchgrass</name>
    <dbReference type="NCBI Taxonomy" id="38727"/>
    <lineage>
        <taxon>Eukaryota</taxon>
        <taxon>Viridiplantae</taxon>
        <taxon>Streptophyta</taxon>
        <taxon>Embryophyta</taxon>
        <taxon>Tracheophyta</taxon>
        <taxon>Spermatophyta</taxon>
        <taxon>Magnoliopsida</taxon>
        <taxon>Liliopsida</taxon>
        <taxon>Poales</taxon>
        <taxon>Poaceae</taxon>
        <taxon>PACMAD clade</taxon>
        <taxon>Panicoideae</taxon>
        <taxon>Panicodae</taxon>
        <taxon>Paniceae</taxon>
        <taxon>Panicinae</taxon>
        <taxon>Panicum</taxon>
        <taxon>Panicum sect. Hiantes</taxon>
    </lineage>
</organism>
<accession>A0A8T0SER9</accession>
<evidence type="ECO:0000256" key="1">
    <source>
        <dbReference type="SAM" id="MobiDB-lite"/>
    </source>
</evidence>
<gene>
    <name evidence="2" type="ORF">PVAP13_5KG083087</name>
</gene>
<protein>
    <recommendedName>
        <fullName evidence="4">Protein FAR1-RELATED SEQUENCE</fullName>
    </recommendedName>
</protein>
<dbReference type="EMBL" id="CM029045">
    <property type="protein sequence ID" value="KAG2595538.1"/>
    <property type="molecule type" value="Genomic_DNA"/>
</dbReference>
<name>A0A8T0SER9_PANVG</name>
<feature type="region of interest" description="Disordered" evidence="1">
    <location>
        <begin position="35"/>
        <end position="73"/>
    </location>
</feature>
<feature type="non-terminal residue" evidence="2">
    <location>
        <position position="139"/>
    </location>
</feature>
<dbReference type="Proteomes" id="UP000823388">
    <property type="component" value="Chromosome 5K"/>
</dbReference>